<evidence type="ECO:0000256" key="2">
    <source>
        <dbReference type="SAM" id="MobiDB-lite"/>
    </source>
</evidence>
<dbReference type="EMBL" id="QJKJ01007077">
    <property type="protein sequence ID" value="RDX84340.1"/>
    <property type="molecule type" value="Genomic_DNA"/>
</dbReference>
<sequence length="362" mass="42427">MEQRSLDHHGMTVRNFLMCALIEIEYENVYNCKYSKEILQRNILGKRFQDKYACTSVRWRPHVTTLKAYKDLKKLSMEEFLGTLKVCKIELNEGEGQRKVSPYPSKLRELKIVYHPKSSKLRNIMETPLKNKVPMKTSSPLSQGRSIPEDLDGRVISKSTPRKSKTQAKWHVKIARNLDTSNPNILAWKRKKKRRKRSHSSRKRKVSWLHGRTLTCLLEKKKMKKNCLMANTALKDEDDKEKENDLLKKENESLKEEKVKDLSKVYTLKVNEQLQEEVINLRQSLIKFVNGSENLKKILKHKRHSYDKTGLCYDKKKKLKNDKSTSHCINCGKFKQKSYDCIERPKGPSKPTKTNKKGPKRI</sequence>
<gene>
    <name evidence="3" type="ORF">CR513_34626</name>
</gene>
<feature type="compositionally biased region" description="Polar residues" evidence="2">
    <location>
        <begin position="136"/>
        <end position="145"/>
    </location>
</feature>
<feature type="coiled-coil region" evidence="1">
    <location>
        <begin position="230"/>
        <end position="260"/>
    </location>
</feature>
<protein>
    <submittedName>
        <fullName evidence="3">Uncharacterized protein</fullName>
    </submittedName>
</protein>
<evidence type="ECO:0000313" key="3">
    <source>
        <dbReference type="EMBL" id="RDX84340.1"/>
    </source>
</evidence>
<dbReference type="Proteomes" id="UP000257109">
    <property type="component" value="Unassembled WGS sequence"/>
</dbReference>
<evidence type="ECO:0000313" key="4">
    <source>
        <dbReference type="Proteomes" id="UP000257109"/>
    </source>
</evidence>
<keyword evidence="4" id="KW-1185">Reference proteome</keyword>
<organism evidence="3 4">
    <name type="scientific">Mucuna pruriens</name>
    <name type="common">Velvet bean</name>
    <name type="synonym">Dolichos pruriens</name>
    <dbReference type="NCBI Taxonomy" id="157652"/>
    <lineage>
        <taxon>Eukaryota</taxon>
        <taxon>Viridiplantae</taxon>
        <taxon>Streptophyta</taxon>
        <taxon>Embryophyta</taxon>
        <taxon>Tracheophyta</taxon>
        <taxon>Spermatophyta</taxon>
        <taxon>Magnoliopsida</taxon>
        <taxon>eudicotyledons</taxon>
        <taxon>Gunneridae</taxon>
        <taxon>Pentapetalae</taxon>
        <taxon>rosids</taxon>
        <taxon>fabids</taxon>
        <taxon>Fabales</taxon>
        <taxon>Fabaceae</taxon>
        <taxon>Papilionoideae</taxon>
        <taxon>50 kb inversion clade</taxon>
        <taxon>NPAAA clade</taxon>
        <taxon>indigoferoid/millettioid clade</taxon>
        <taxon>Phaseoleae</taxon>
        <taxon>Mucuna</taxon>
    </lineage>
</organism>
<evidence type="ECO:0000256" key="1">
    <source>
        <dbReference type="SAM" id="Coils"/>
    </source>
</evidence>
<comment type="caution">
    <text evidence="3">The sequence shown here is derived from an EMBL/GenBank/DDBJ whole genome shotgun (WGS) entry which is preliminary data.</text>
</comment>
<proteinExistence type="predicted"/>
<feature type="region of interest" description="Disordered" evidence="2">
    <location>
        <begin position="132"/>
        <end position="152"/>
    </location>
</feature>
<feature type="region of interest" description="Disordered" evidence="2">
    <location>
        <begin position="342"/>
        <end position="362"/>
    </location>
</feature>
<feature type="non-terminal residue" evidence="3">
    <location>
        <position position="1"/>
    </location>
</feature>
<dbReference type="AlphaFoldDB" id="A0A371G1E6"/>
<keyword evidence="1" id="KW-0175">Coiled coil</keyword>
<reference evidence="3" key="1">
    <citation type="submission" date="2018-05" db="EMBL/GenBank/DDBJ databases">
        <title>Draft genome of Mucuna pruriens seed.</title>
        <authorList>
            <person name="Nnadi N.E."/>
            <person name="Vos R."/>
            <person name="Hasami M.H."/>
            <person name="Devisetty U.K."/>
            <person name="Aguiy J.C."/>
        </authorList>
    </citation>
    <scope>NUCLEOTIDE SEQUENCE [LARGE SCALE GENOMIC DNA]</scope>
    <source>
        <strain evidence="3">JCA_2017</strain>
    </source>
</reference>
<accession>A0A371G1E6</accession>
<feature type="compositionally biased region" description="Basic residues" evidence="2">
    <location>
        <begin position="353"/>
        <end position="362"/>
    </location>
</feature>
<name>A0A371G1E6_MUCPR</name>